<proteinExistence type="predicted"/>
<feature type="domain" description="ATPase AAA-type core" evidence="1">
    <location>
        <begin position="216"/>
        <end position="299"/>
    </location>
</feature>
<dbReference type="EMBL" id="FOWD01000009">
    <property type="protein sequence ID" value="SFO09963.1"/>
    <property type="molecule type" value="Genomic_DNA"/>
</dbReference>
<dbReference type="Gene3D" id="3.40.50.300">
    <property type="entry name" value="P-loop containing nucleotide triphosphate hydrolases"/>
    <property type="match status" value="1"/>
</dbReference>
<dbReference type="RefSeq" id="WP_170847912.1">
    <property type="nucleotide sequence ID" value="NZ_BAABFM010000073.1"/>
</dbReference>
<dbReference type="Proteomes" id="UP000198806">
    <property type="component" value="Unassembled WGS sequence"/>
</dbReference>
<dbReference type="Pfam" id="PF13304">
    <property type="entry name" value="AAA_21"/>
    <property type="match status" value="1"/>
</dbReference>
<evidence type="ECO:0000313" key="2">
    <source>
        <dbReference type="EMBL" id="SFO09963.1"/>
    </source>
</evidence>
<organism evidence="2 3">
    <name type="scientific">Anaerocolumna aminovalerica</name>
    <dbReference type="NCBI Taxonomy" id="1527"/>
    <lineage>
        <taxon>Bacteria</taxon>
        <taxon>Bacillati</taxon>
        <taxon>Bacillota</taxon>
        <taxon>Clostridia</taxon>
        <taxon>Lachnospirales</taxon>
        <taxon>Lachnospiraceae</taxon>
        <taxon>Anaerocolumna</taxon>
    </lineage>
</organism>
<accession>A0A1I5EF57</accession>
<dbReference type="InterPro" id="IPR027417">
    <property type="entry name" value="P-loop_NTPase"/>
</dbReference>
<reference evidence="2 3" key="1">
    <citation type="submission" date="2016-10" db="EMBL/GenBank/DDBJ databases">
        <authorList>
            <person name="de Groot N.N."/>
        </authorList>
    </citation>
    <scope>NUCLEOTIDE SEQUENCE [LARGE SCALE GENOMIC DNA]</scope>
    <source>
        <strain evidence="2 3">DSM 1283</strain>
    </source>
</reference>
<dbReference type="AlphaFoldDB" id="A0A1I5EF57"/>
<dbReference type="InterPro" id="IPR003959">
    <property type="entry name" value="ATPase_AAA_core"/>
</dbReference>
<dbReference type="SUPFAM" id="SSF52540">
    <property type="entry name" value="P-loop containing nucleoside triphosphate hydrolases"/>
    <property type="match status" value="1"/>
</dbReference>
<sequence length="366" mass="42260">MFASLDVGIFLDFSFEIETATTIDDIKYRIVYGFSFSWIRNDGDAAKVVNEYLRVKIDEIGKKYNQLISRQGNEAFYKSSESGRCTTPTQIEDLELVANKLKAFDQLYYIEIIKRLNDLRLYMENNLDAKQFYVPNPIIRKGLVENFIDSENLPRVIAKLKQVNPSKFELLLDAYKQLFPDIESVIVKEIQINKEGDVVVPEDMPFIVSNSIYLLFVRDKNLSKLIDFESMSDGAKRVFMILTKIMMASMEERNISLIAIEEPENSIHPFLFRTYLQIIEELLDDCKVIITSHSPYVVSFMELDSIYVGRHKEGGIAEFYGFRKSKEKLLMDDADTIGMTMGDYIFSMLSDDESNIETYLESDGVE</sequence>
<dbReference type="STRING" id="1527.SAMN04489757_10921"/>
<dbReference type="PANTHER" id="PTHR40396:SF1">
    <property type="entry name" value="ATPASE AAA-TYPE CORE DOMAIN-CONTAINING PROTEIN"/>
    <property type="match status" value="1"/>
</dbReference>
<gene>
    <name evidence="2" type="ORF">SAMN04489757_10921</name>
</gene>
<dbReference type="PANTHER" id="PTHR40396">
    <property type="entry name" value="ATPASE-LIKE PROTEIN"/>
    <property type="match status" value="1"/>
</dbReference>
<dbReference type="GO" id="GO:0005524">
    <property type="term" value="F:ATP binding"/>
    <property type="evidence" value="ECO:0007669"/>
    <property type="project" value="InterPro"/>
</dbReference>
<name>A0A1I5EF57_9FIRM</name>
<protein>
    <submittedName>
        <fullName evidence="2">Predicted ATPase</fullName>
    </submittedName>
</protein>
<dbReference type="GO" id="GO:0016887">
    <property type="term" value="F:ATP hydrolysis activity"/>
    <property type="evidence" value="ECO:0007669"/>
    <property type="project" value="InterPro"/>
</dbReference>
<keyword evidence="3" id="KW-1185">Reference proteome</keyword>
<evidence type="ECO:0000313" key="3">
    <source>
        <dbReference type="Proteomes" id="UP000198806"/>
    </source>
</evidence>
<evidence type="ECO:0000259" key="1">
    <source>
        <dbReference type="Pfam" id="PF13304"/>
    </source>
</evidence>